<dbReference type="Gramene" id="GBG73858">
    <property type="protein sequence ID" value="GBG73858"/>
    <property type="gene ID" value="CBR_g17569"/>
</dbReference>
<protein>
    <submittedName>
        <fullName evidence="2">Uncharacterized protein</fullName>
    </submittedName>
</protein>
<dbReference type="EMBL" id="BFEA01000191">
    <property type="protein sequence ID" value="GBG73858.1"/>
    <property type="molecule type" value="Genomic_DNA"/>
</dbReference>
<dbReference type="Proteomes" id="UP000265515">
    <property type="component" value="Unassembled WGS sequence"/>
</dbReference>
<accession>A0A388KV36</accession>
<evidence type="ECO:0000313" key="2">
    <source>
        <dbReference type="EMBL" id="GBG73858.1"/>
    </source>
</evidence>
<sequence length="294" mass="31298">MSVSLSGGARGWLEHSFIAISPTCLSKGDGVRVRSGSGRSPTCSSTISKSYAISKSYVGDPAVDVASGRACECWAGVAPTDPRTGRASTGAAVQLRSSGVEANDRRGSRYGESRRRRTTGRGQRRRSSGYGGNDISRRVEWMHACLAGEGEGVAAAVGGGGGGGSRWSLLAMASSRRVLGAGKKEEGREEGEREEGQPQFLLRSSRKATWHSRKPHPVDSFRKVGVHVAGRSLSGRPVGLANVLQGAHTERSSLLSSLSSQGNRLRSSQISSGPFLGHYLLTWKWEDTRRRSGE</sequence>
<comment type="caution">
    <text evidence="2">The sequence shown here is derived from an EMBL/GenBank/DDBJ whole genome shotgun (WGS) entry which is preliminary data.</text>
</comment>
<dbReference type="AlphaFoldDB" id="A0A388KV36"/>
<gene>
    <name evidence="2" type="ORF">CBR_g17569</name>
</gene>
<keyword evidence="3" id="KW-1185">Reference proteome</keyword>
<evidence type="ECO:0000256" key="1">
    <source>
        <dbReference type="SAM" id="MobiDB-lite"/>
    </source>
</evidence>
<proteinExistence type="predicted"/>
<feature type="compositionally biased region" description="Basic residues" evidence="1">
    <location>
        <begin position="114"/>
        <end position="127"/>
    </location>
</feature>
<reference evidence="2 3" key="1">
    <citation type="journal article" date="2018" name="Cell">
        <title>The Chara Genome: Secondary Complexity and Implications for Plant Terrestrialization.</title>
        <authorList>
            <person name="Nishiyama T."/>
            <person name="Sakayama H."/>
            <person name="Vries J.D."/>
            <person name="Buschmann H."/>
            <person name="Saint-Marcoux D."/>
            <person name="Ullrich K.K."/>
            <person name="Haas F.B."/>
            <person name="Vanderstraeten L."/>
            <person name="Becker D."/>
            <person name="Lang D."/>
            <person name="Vosolsobe S."/>
            <person name="Rombauts S."/>
            <person name="Wilhelmsson P.K.I."/>
            <person name="Janitza P."/>
            <person name="Kern R."/>
            <person name="Heyl A."/>
            <person name="Rumpler F."/>
            <person name="Villalobos L.I.A.C."/>
            <person name="Clay J.M."/>
            <person name="Skokan R."/>
            <person name="Toyoda A."/>
            <person name="Suzuki Y."/>
            <person name="Kagoshima H."/>
            <person name="Schijlen E."/>
            <person name="Tajeshwar N."/>
            <person name="Catarino B."/>
            <person name="Hetherington A.J."/>
            <person name="Saltykova A."/>
            <person name="Bonnot C."/>
            <person name="Breuninger H."/>
            <person name="Symeonidi A."/>
            <person name="Radhakrishnan G.V."/>
            <person name="Van Nieuwerburgh F."/>
            <person name="Deforce D."/>
            <person name="Chang C."/>
            <person name="Karol K.G."/>
            <person name="Hedrich R."/>
            <person name="Ulvskov P."/>
            <person name="Glockner G."/>
            <person name="Delwiche C.F."/>
            <person name="Petrasek J."/>
            <person name="Van de Peer Y."/>
            <person name="Friml J."/>
            <person name="Beilby M."/>
            <person name="Dolan L."/>
            <person name="Kohara Y."/>
            <person name="Sugano S."/>
            <person name="Fujiyama A."/>
            <person name="Delaux P.-M."/>
            <person name="Quint M."/>
            <person name="TheiBen G."/>
            <person name="Hagemann M."/>
            <person name="Harholt J."/>
            <person name="Dunand C."/>
            <person name="Zachgo S."/>
            <person name="Langdale J."/>
            <person name="Maumus F."/>
            <person name="Straeten D.V.D."/>
            <person name="Gould S.B."/>
            <person name="Rensing S.A."/>
        </authorList>
    </citation>
    <scope>NUCLEOTIDE SEQUENCE [LARGE SCALE GENOMIC DNA]</scope>
    <source>
        <strain evidence="2 3">S276</strain>
    </source>
</reference>
<evidence type="ECO:0000313" key="3">
    <source>
        <dbReference type="Proteomes" id="UP000265515"/>
    </source>
</evidence>
<feature type="compositionally biased region" description="Basic and acidic residues" evidence="1">
    <location>
        <begin position="102"/>
        <end position="113"/>
    </location>
</feature>
<name>A0A388KV36_CHABU</name>
<feature type="region of interest" description="Disordered" evidence="1">
    <location>
        <begin position="81"/>
        <end position="134"/>
    </location>
</feature>
<organism evidence="2 3">
    <name type="scientific">Chara braunii</name>
    <name type="common">Braun's stonewort</name>
    <dbReference type="NCBI Taxonomy" id="69332"/>
    <lineage>
        <taxon>Eukaryota</taxon>
        <taxon>Viridiplantae</taxon>
        <taxon>Streptophyta</taxon>
        <taxon>Charophyceae</taxon>
        <taxon>Charales</taxon>
        <taxon>Characeae</taxon>
        <taxon>Chara</taxon>
    </lineage>
</organism>